<protein>
    <submittedName>
        <fullName evidence="2">50S ribosomal protein L7/L12</fullName>
    </submittedName>
</protein>
<dbReference type="AlphaFoldDB" id="A0A0G1YFH0"/>
<keyword evidence="2" id="KW-0689">Ribosomal protein</keyword>
<gene>
    <name evidence="2" type="ORF">UY92_C0011G0018</name>
</gene>
<comment type="caution">
    <text evidence="2">The sequence shown here is derived from an EMBL/GenBank/DDBJ whole genome shotgun (WGS) entry which is preliminary data.</text>
</comment>
<feature type="region of interest" description="Disordered" evidence="1">
    <location>
        <begin position="1"/>
        <end position="44"/>
    </location>
</feature>
<reference evidence="2 3" key="1">
    <citation type="journal article" date="2015" name="Nature">
        <title>rRNA introns, odd ribosomes, and small enigmatic genomes across a large radiation of phyla.</title>
        <authorList>
            <person name="Brown C.T."/>
            <person name="Hug L.A."/>
            <person name="Thomas B.C."/>
            <person name="Sharon I."/>
            <person name="Castelle C.J."/>
            <person name="Singh A."/>
            <person name="Wilkins M.J."/>
            <person name="Williams K.H."/>
            <person name="Banfield J.F."/>
        </authorList>
    </citation>
    <scope>NUCLEOTIDE SEQUENCE [LARGE SCALE GENOMIC DNA]</scope>
</reference>
<feature type="compositionally biased region" description="Basic and acidic residues" evidence="1">
    <location>
        <begin position="9"/>
        <end position="27"/>
    </location>
</feature>
<dbReference type="STRING" id="1619044.UY92_C0011G0018"/>
<evidence type="ECO:0000313" key="3">
    <source>
        <dbReference type="Proteomes" id="UP000033870"/>
    </source>
</evidence>
<dbReference type="Proteomes" id="UP000033870">
    <property type="component" value="Unassembled WGS sequence"/>
</dbReference>
<organism evidence="2 3">
    <name type="scientific">Candidatus Magasanikbacteria bacterium GW2011_GWA2_56_11</name>
    <dbReference type="NCBI Taxonomy" id="1619044"/>
    <lineage>
        <taxon>Bacteria</taxon>
        <taxon>Candidatus Magasanikiibacteriota</taxon>
    </lineage>
</organism>
<proteinExistence type="predicted"/>
<accession>A0A0G1YFH0</accession>
<evidence type="ECO:0000256" key="1">
    <source>
        <dbReference type="SAM" id="MobiDB-lite"/>
    </source>
</evidence>
<dbReference type="EMBL" id="LCRX01000011">
    <property type="protein sequence ID" value="KKW41996.1"/>
    <property type="molecule type" value="Genomic_DNA"/>
</dbReference>
<sequence length="226" mass="24272">MDALATLLQDKEEQFKGHQPDSKRTDRAVAAAPPDSDLPSLPVAGLSDLFADDMPAAPPQQEAIRRGLYALKDQIDALLRLLDGGSPAPSRAPDYHETAAAGGERVIEGVFNGEKMVGPDGQEYHVPPNYASKSKLVEGDIMKLTITSSGSFIYKQIGPAARARVIGILEQNPDTRRWFAAVGSRRYKVLTASVSFYQGKSGDQIVLLVPENGASDWGAVENIIGN</sequence>
<dbReference type="GO" id="GO:0005840">
    <property type="term" value="C:ribosome"/>
    <property type="evidence" value="ECO:0007669"/>
    <property type="project" value="UniProtKB-KW"/>
</dbReference>
<name>A0A0G1YFH0_9BACT</name>
<keyword evidence="2" id="KW-0687">Ribonucleoprotein</keyword>
<evidence type="ECO:0000313" key="2">
    <source>
        <dbReference type="EMBL" id="KKW41996.1"/>
    </source>
</evidence>